<evidence type="ECO:0000256" key="3">
    <source>
        <dbReference type="ARBA" id="ARBA00022475"/>
    </source>
</evidence>
<dbReference type="PANTHER" id="PTHR32309:SF13">
    <property type="entry name" value="FERRIC ENTEROBACTIN TRANSPORT PROTEIN FEPE"/>
    <property type="match status" value="1"/>
</dbReference>
<dbReference type="Proteomes" id="UP000236284">
    <property type="component" value="Unassembled WGS sequence"/>
</dbReference>
<comment type="similarity">
    <text evidence="2">Belongs to the CpsC/CapA family.</text>
</comment>
<dbReference type="PANTHER" id="PTHR32309">
    <property type="entry name" value="TYROSINE-PROTEIN KINASE"/>
    <property type="match status" value="1"/>
</dbReference>
<dbReference type="SUPFAM" id="SSF52540">
    <property type="entry name" value="P-loop containing nucleoside triphosphate hydrolases"/>
    <property type="match status" value="1"/>
</dbReference>
<evidence type="ECO:0000259" key="11">
    <source>
        <dbReference type="Pfam" id="PF02706"/>
    </source>
</evidence>
<evidence type="ECO:0000256" key="10">
    <source>
        <dbReference type="SAM" id="Phobius"/>
    </source>
</evidence>
<accession>A0ABX4WRH2</accession>
<gene>
    <name evidence="13" type="ORF">CEP15_04810</name>
</gene>
<evidence type="ECO:0000256" key="8">
    <source>
        <dbReference type="ARBA" id="ARBA00023136"/>
    </source>
</evidence>
<dbReference type="Pfam" id="PF10609">
    <property type="entry name" value="ParA"/>
    <property type="match status" value="1"/>
</dbReference>
<comment type="subcellular location">
    <subcellularLocation>
        <location evidence="1">Cell membrane</location>
        <topology evidence="1">Multi-pass membrane protein</topology>
    </subcellularLocation>
</comment>
<keyword evidence="3" id="KW-1003">Cell membrane</keyword>
<dbReference type="InterPro" id="IPR027417">
    <property type="entry name" value="P-loop_NTPase"/>
</dbReference>
<evidence type="ECO:0000256" key="4">
    <source>
        <dbReference type="ARBA" id="ARBA00022692"/>
    </source>
</evidence>
<evidence type="ECO:0000313" key="13">
    <source>
        <dbReference type="EMBL" id="PNK00075.1"/>
    </source>
</evidence>
<keyword evidence="9" id="KW-0175">Coiled coil</keyword>
<keyword evidence="7 10" id="KW-1133">Transmembrane helix</keyword>
<evidence type="ECO:0000256" key="2">
    <source>
        <dbReference type="ARBA" id="ARBA00006683"/>
    </source>
</evidence>
<sequence length="746" mass="82119">MLIFCVMVEPVIATGVYMPINKKETDVIDLQIYWLILKRRWLVILLVIASVLGAAISYTYSQKPVYQAKGKLLFEKKDGVSSLTSLATSVGELGGLGNNSNPIDTEAEVIRSHPLITKTINQLGIKNTKGEPIEIDRFLKQLKLQTIRSTDVMELSYNSTNPQEAADTVNTLMKYYLDNNILINRSEATAARKFLSQELPRIEKQVIKAELELRRFKEINRVVALDAEAKVGIETLGRIDEVITQAQGQLAAAYTRSLALQNELQLTTQQAVALSNISQTPGVQQVLTEYQKTQQELAIAETTYTSDNPKVVNLQLKEQALKKQLQERVSQTLGNAEVLQQSNLQIGELKQGLTQDLVRSEVERLALANQVKALQSVFIINKRRLDSLPRLEQQQLQLQRQLQVAQGTYQQLLKQLQEVQVLENQNVGNARVISSALVPEIPISPRTALNIGIGALVGVVLGVGTALLLETLDKSVKNIEELNRILDLPMLGTIPQYENTKRQKNAGGEESQRELPILDNPYSPVSTSIEMLQTNLGFATDKELRVILLTSSSPGEGKSFISANLALAASHLGKRVLIVDGDLRRPRQHKVWGLPNFVGLSNVLVAQTQLENCLQDVSSVHVLTAGKVPPNPVKLLDSQSMASLIAAARRDYDFVIIDTPPLTAVADALIVGKLVDGVLLVVRPGQVESSAVKASNSLLAQSKVPVLGMVVNGVSEDSGYGGYYYYRGYYGDLKDKREGDSLAIKR</sequence>
<dbReference type="InterPro" id="IPR005702">
    <property type="entry name" value="Wzc-like_C"/>
</dbReference>
<keyword evidence="8 10" id="KW-0472">Membrane</keyword>
<keyword evidence="5" id="KW-0547">Nucleotide-binding</keyword>
<reference evidence="13 14" key="1">
    <citation type="submission" date="2017-06" db="EMBL/GenBank/DDBJ databases">
        <title>Genome variation in co-occurring toxic Cylindrospermopsis raciborskii strains determines phenotypic plasticity.</title>
        <authorList>
            <person name="Willis A."/>
            <person name="Woodhouse J."/>
            <person name="Ongley S."/>
            <person name="Jex A."/>
            <person name="Burford M."/>
            <person name="Neilan B."/>
        </authorList>
    </citation>
    <scope>NUCLEOTIDE SEQUENCE [LARGE SCALE GENOMIC DNA]</scope>
    <source>
        <strain evidence="13 14">C07</strain>
    </source>
</reference>
<organism evidence="13 14">
    <name type="scientific">Cylindrospermopsis raciborskii C07</name>
    <dbReference type="NCBI Taxonomy" id="2014886"/>
    <lineage>
        <taxon>Bacteria</taxon>
        <taxon>Bacillati</taxon>
        <taxon>Cyanobacteriota</taxon>
        <taxon>Cyanophyceae</taxon>
        <taxon>Nostocales</taxon>
        <taxon>Aphanizomenonaceae</taxon>
        <taxon>Cylindrospermopsis</taxon>
    </lineage>
</organism>
<feature type="domain" description="Polysaccharide chain length determinant N-terminal" evidence="11">
    <location>
        <begin position="28"/>
        <end position="123"/>
    </location>
</feature>
<evidence type="ECO:0000256" key="7">
    <source>
        <dbReference type="ARBA" id="ARBA00022989"/>
    </source>
</evidence>
<evidence type="ECO:0000256" key="9">
    <source>
        <dbReference type="SAM" id="Coils"/>
    </source>
</evidence>
<dbReference type="Gene3D" id="3.40.50.300">
    <property type="entry name" value="P-loop containing nucleotide triphosphate hydrolases"/>
    <property type="match status" value="1"/>
</dbReference>
<protein>
    <submittedName>
        <fullName evidence="13">Chain-length determining protein</fullName>
    </submittedName>
</protein>
<feature type="transmembrane region" description="Helical" evidence="10">
    <location>
        <begin position="41"/>
        <end position="60"/>
    </location>
</feature>
<proteinExistence type="inferred from homology"/>
<name>A0ABX4WRH2_9CYAN</name>
<comment type="caution">
    <text evidence="13">The sequence shown here is derived from an EMBL/GenBank/DDBJ whole genome shotgun (WGS) entry which is preliminary data.</text>
</comment>
<feature type="domain" description="Tyrosine-protein kinase G-rich" evidence="12">
    <location>
        <begin position="391"/>
        <end position="468"/>
    </location>
</feature>
<dbReference type="InterPro" id="IPR050445">
    <property type="entry name" value="Bact_polysacc_biosynth/exp"/>
</dbReference>
<evidence type="ECO:0000259" key="12">
    <source>
        <dbReference type="Pfam" id="PF13807"/>
    </source>
</evidence>
<evidence type="ECO:0000313" key="14">
    <source>
        <dbReference type="Proteomes" id="UP000236284"/>
    </source>
</evidence>
<evidence type="ECO:0000256" key="5">
    <source>
        <dbReference type="ARBA" id="ARBA00022741"/>
    </source>
</evidence>
<keyword evidence="4 10" id="KW-0812">Transmembrane</keyword>
<dbReference type="NCBIfam" id="TIGR01007">
    <property type="entry name" value="eps_fam"/>
    <property type="match status" value="1"/>
</dbReference>
<keyword evidence="14" id="KW-1185">Reference proteome</keyword>
<evidence type="ECO:0000256" key="6">
    <source>
        <dbReference type="ARBA" id="ARBA00022840"/>
    </source>
</evidence>
<evidence type="ECO:0000256" key="1">
    <source>
        <dbReference type="ARBA" id="ARBA00004651"/>
    </source>
</evidence>
<dbReference type="InterPro" id="IPR032807">
    <property type="entry name" value="GNVR"/>
</dbReference>
<keyword evidence="6" id="KW-0067">ATP-binding</keyword>
<dbReference type="InterPro" id="IPR033756">
    <property type="entry name" value="YlxH/NBP35"/>
</dbReference>
<dbReference type="CDD" id="cd05387">
    <property type="entry name" value="BY-kinase"/>
    <property type="match status" value="1"/>
</dbReference>
<dbReference type="InterPro" id="IPR003856">
    <property type="entry name" value="LPS_length_determ_N"/>
</dbReference>
<dbReference type="Pfam" id="PF13807">
    <property type="entry name" value="GNVR"/>
    <property type="match status" value="1"/>
</dbReference>
<dbReference type="Pfam" id="PF02706">
    <property type="entry name" value="Wzz"/>
    <property type="match status" value="1"/>
</dbReference>
<dbReference type="EMBL" id="NJHS01000015">
    <property type="protein sequence ID" value="PNK00075.1"/>
    <property type="molecule type" value="Genomic_DNA"/>
</dbReference>
<feature type="coiled-coil region" evidence="9">
    <location>
        <begin position="283"/>
        <end position="342"/>
    </location>
</feature>